<protein>
    <submittedName>
        <fullName evidence="1">Uncharacterized protein</fullName>
    </submittedName>
</protein>
<dbReference type="RefSeq" id="WP_163605856.1">
    <property type="nucleotide sequence ID" value="NZ_JAABOO010000001.1"/>
</dbReference>
<reference evidence="1 2" key="1">
    <citation type="submission" date="2020-01" db="EMBL/GenBank/DDBJ databases">
        <title>Leptobacterium flavescens.</title>
        <authorList>
            <person name="Wang G."/>
        </authorList>
    </citation>
    <scope>NUCLEOTIDE SEQUENCE [LARGE SCALE GENOMIC DNA]</scope>
    <source>
        <strain evidence="1 2">KCTC 22160</strain>
    </source>
</reference>
<comment type="caution">
    <text evidence="1">The sequence shown here is derived from an EMBL/GenBank/DDBJ whole genome shotgun (WGS) entry which is preliminary data.</text>
</comment>
<name>A0A6P0UIN1_9FLAO</name>
<sequence length="150" mass="17984">MQVRCLIDRIDPKVHDEWLFKWANSNKQLEITKGKTYVVMAISKYSNNYFYYLLGDESSDYPLAFPKVLFEIVNNKISKYWDCNLEFVNSISELDIKDQDVCSFIEWKNLKDLFYENLLEEDKQTVKVFESYKNKMLLEAELDNFDIELK</sequence>
<gene>
    <name evidence="1" type="ORF">GWK08_05305</name>
</gene>
<keyword evidence="2" id="KW-1185">Reference proteome</keyword>
<accession>A0A6P0UIN1</accession>
<dbReference type="EMBL" id="JAABOO010000001">
    <property type="protein sequence ID" value="NER12847.1"/>
    <property type="molecule type" value="Genomic_DNA"/>
</dbReference>
<evidence type="ECO:0000313" key="1">
    <source>
        <dbReference type="EMBL" id="NER12847.1"/>
    </source>
</evidence>
<evidence type="ECO:0000313" key="2">
    <source>
        <dbReference type="Proteomes" id="UP000468581"/>
    </source>
</evidence>
<organism evidence="1 2">
    <name type="scientific">Leptobacterium flavescens</name>
    <dbReference type="NCBI Taxonomy" id="472055"/>
    <lineage>
        <taxon>Bacteria</taxon>
        <taxon>Pseudomonadati</taxon>
        <taxon>Bacteroidota</taxon>
        <taxon>Flavobacteriia</taxon>
        <taxon>Flavobacteriales</taxon>
        <taxon>Flavobacteriaceae</taxon>
        <taxon>Leptobacterium</taxon>
    </lineage>
</organism>
<dbReference type="Proteomes" id="UP000468581">
    <property type="component" value="Unassembled WGS sequence"/>
</dbReference>
<proteinExistence type="predicted"/>
<dbReference type="AlphaFoldDB" id="A0A6P0UIN1"/>